<evidence type="ECO:0000313" key="8">
    <source>
        <dbReference type="EMBL" id="WOJ98465.1"/>
    </source>
</evidence>
<dbReference type="PANTHER" id="PTHR22926:SF3">
    <property type="entry name" value="UNDECAPRENYL-PHOSPHATE ALPHA-N-ACETYLGLUCOSAMINYL 1-PHOSPHATE TRANSFERASE"/>
    <property type="match status" value="1"/>
</dbReference>
<evidence type="ECO:0000256" key="7">
    <source>
        <dbReference type="SAM" id="Phobius"/>
    </source>
</evidence>
<dbReference type="Pfam" id="PF00953">
    <property type="entry name" value="Glycos_transf_4"/>
    <property type="match status" value="1"/>
</dbReference>
<keyword evidence="5 7" id="KW-1133">Transmembrane helix</keyword>
<comment type="subcellular location">
    <subcellularLocation>
        <location evidence="1">Cell membrane</location>
        <topology evidence="1">Multi-pass membrane protein</topology>
    </subcellularLocation>
</comment>
<proteinExistence type="predicted"/>
<reference evidence="8 9" key="1">
    <citation type="submission" date="2023-10" db="EMBL/GenBank/DDBJ databases">
        <title>Two novel species belonging to the OM43/NOR5 clade.</title>
        <authorList>
            <person name="Park M."/>
        </authorList>
    </citation>
    <scope>NUCLEOTIDE SEQUENCE [LARGE SCALE GENOMIC DNA]</scope>
    <source>
        <strain evidence="8 9">IMCC45268</strain>
    </source>
</reference>
<evidence type="ECO:0000256" key="6">
    <source>
        <dbReference type="ARBA" id="ARBA00023136"/>
    </source>
</evidence>
<gene>
    <name evidence="8" type="ORF">R0137_07810</name>
</gene>
<dbReference type="PANTHER" id="PTHR22926">
    <property type="entry name" value="PHOSPHO-N-ACETYLMURAMOYL-PENTAPEPTIDE-TRANSFERASE"/>
    <property type="match status" value="1"/>
</dbReference>
<dbReference type="Proteomes" id="UP001626549">
    <property type="component" value="Chromosome"/>
</dbReference>
<feature type="transmembrane region" description="Helical" evidence="7">
    <location>
        <begin position="36"/>
        <end position="60"/>
    </location>
</feature>
<keyword evidence="3" id="KW-0808">Transferase</keyword>
<evidence type="ECO:0000256" key="4">
    <source>
        <dbReference type="ARBA" id="ARBA00022692"/>
    </source>
</evidence>
<feature type="transmembrane region" description="Helical" evidence="7">
    <location>
        <begin position="102"/>
        <end position="119"/>
    </location>
</feature>
<accession>A0ABZ0IHC2</accession>
<dbReference type="EMBL" id="CP136865">
    <property type="protein sequence ID" value="WOJ98465.1"/>
    <property type="molecule type" value="Genomic_DNA"/>
</dbReference>
<evidence type="ECO:0000256" key="5">
    <source>
        <dbReference type="ARBA" id="ARBA00022989"/>
    </source>
</evidence>
<dbReference type="CDD" id="cd06854">
    <property type="entry name" value="GT_WbpL_WbcO_like"/>
    <property type="match status" value="1"/>
</dbReference>
<sequence>MYLSFGLLALLLGVMFTAVYLPLAKRLRFLDAPNHRSAHVVVTPSSGGLAIVAAIVVSLLASEAFGQNLDQASLSTMLWLIVAVCALGAWDDRRPVPVYLRLAVFLLLSALAVFASLGSEPMPSWMWPLLVVGFAWLLNLYNFMDGIDGLAALHTVMVAGGMLAVALITGAERTYLMLCVIIIGGYAGFLAFNWPPAKLFMGDAGSLSAGMLIGWLGLLALQDAHLPTIAWWLLMSPFLLDTGVTLMERVIQRERLTEAHSGHCYQRLARHWGSHRRVDLALLLLHLCWLLPLAILSAFGGLPEWTLLFLGLFPQLLLIAKLRRLK</sequence>
<feature type="transmembrane region" description="Helical" evidence="7">
    <location>
        <begin position="6"/>
        <end position="24"/>
    </location>
</feature>
<name>A0ABZ0IHC2_9GAMM</name>
<evidence type="ECO:0000313" key="9">
    <source>
        <dbReference type="Proteomes" id="UP001626549"/>
    </source>
</evidence>
<protein>
    <submittedName>
        <fullName evidence="8">Glycosyltransferase family 4 protein</fullName>
    </submittedName>
</protein>
<keyword evidence="6 7" id="KW-0472">Membrane</keyword>
<dbReference type="InterPro" id="IPR000715">
    <property type="entry name" value="Glycosyl_transferase_4"/>
</dbReference>
<organism evidence="8 9">
    <name type="scientific">Congregibacter brevis</name>
    <dbReference type="NCBI Taxonomy" id="3081201"/>
    <lineage>
        <taxon>Bacteria</taxon>
        <taxon>Pseudomonadati</taxon>
        <taxon>Pseudomonadota</taxon>
        <taxon>Gammaproteobacteria</taxon>
        <taxon>Cellvibrionales</taxon>
        <taxon>Halieaceae</taxon>
        <taxon>Congregibacter</taxon>
    </lineage>
</organism>
<evidence type="ECO:0000256" key="1">
    <source>
        <dbReference type="ARBA" id="ARBA00004651"/>
    </source>
</evidence>
<evidence type="ECO:0000256" key="3">
    <source>
        <dbReference type="ARBA" id="ARBA00022679"/>
    </source>
</evidence>
<feature type="transmembrane region" description="Helical" evidence="7">
    <location>
        <begin position="150"/>
        <end position="168"/>
    </location>
</feature>
<feature type="transmembrane region" description="Helical" evidence="7">
    <location>
        <begin position="174"/>
        <end position="192"/>
    </location>
</feature>
<dbReference type="RefSeq" id="WP_407329826.1">
    <property type="nucleotide sequence ID" value="NZ_CP136865.1"/>
</dbReference>
<evidence type="ECO:0000256" key="2">
    <source>
        <dbReference type="ARBA" id="ARBA00022475"/>
    </source>
</evidence>
<keyword evidence="9" id="KW-1185">Reference proteome</keyword>
<feature type="transmembrane region" description="Helical" evidence="7">
    <location>
        <begin position="72"/>
        <end position="90"/>
    </location>
</feature>
<keyword evidence="2" id="KW-1003">Cell membrane</keyword>
<keyword evidence="4 7" id="KW-0812">Transmembrane</keyword>
<feature type="transmembrane region" description="Helical" evidence="7">
    <location>
        <begin position="280"/>
        <end position="299"/>
    </location>
</feature>